<keyword evidence="11 17" id="KW-0520">NAD</keyword>
<comment type="catalytic activity">
    <reaction evidence="16">
        <text>a ubiquinone + NADH + 5 H(+)(in) = a ubiquinol + NAD(+) + 4 H(+)(out)</text>
        <dbReference type="Rhea" id="RHEA:29091"/>
        <dbReference type="Rhea" id="RHEA-COMP:9565"/>
        <dbReference type="Rhea" id="RHEA-COMP:9566"/>
        <dbReference type="ChEBI" id="CHEBI:15378"/>
        <dbReference type="ChEBI" id="CHEBI:16389"/>
        <dbReference type="ChEBI" id="CHEBI:17976"/>
        <dbReference type="ChEBI" id="CHEBI:57540"/>
        <dbReference type="ChEBI" id="CHEBI:57945"/>
        <dbReference type="EC" id="7.1.1.2"/>
    </reaction>
    <physiologicalReaction direction="left-to-right" evidence="16">
        <dbReference type="Rhea" id="RHEA:29092"/>
    </physiologicalReaction>
</comment>
<evidence type="ECO:0000313" key="18">
    <source>
        <dbReference type="EMBL" id="ABM89664.1"/>
    </source>
</evidence>
<dbReference type="GO" id="GO:0005743">
    <property type="term" value="C:mitochondrial inner membrane"/>
    <property type="evidence" value="ECO:0007669"/>
    <property type="project" value="UniProtKB-SubCell"/>
</dbReference>
<evidence type="ECO:0000256" key="15">
    <source>
        <dbReference type="ARBA" id="ARBA00043911"/>
    </source>
</evidence>
<dbReference type="GO" id="GO:0042773">
    <property type="term" value="P:ATP synthesis coupled electron transport"/>
    <property type="evidence" value="ECO:0007669"/>
    <property type="project" value="UniProtKB-UniRule"/>
</dbReference>
<evidence type="ECO:0000256" key="7">
    <source>
        <dbReference type="ARBA" id="ARBA00022692"/>
    </source>
</evidence>
<keyword evidence="8 17" id="KW-1278">Translocase</keyword>
<comment type="similarity">
    <text evidence="2 17">Belongs to the complex I subunit 4L family.</text>
</comment>
<keyword evidence="14 17" id="KW-0472">Membrane</keyword>
<accession>B7S658</accession>
<evidence type="ECO:0000256" key="10">
    <source>
        <dbReference type="ARBA" id="ARBA00022989"/>
    </source>
</evidence>
<evidence type="ECO:0000256" key="17">
    <source>
        <dbReference type="RuleBase" id="RU004419"/>
    </source>
</evidence>
<dbReference type="EMBL" id="EF222187">
    <property type="protein sequence ID" value="ABM89664.1"/>
    <property type="molecule type" value="Genomic_DNA"/>
</dbReference>
<keyword evidence="12 17" id="KW-0830">Ubiquinone</keyword>
<evidence type="ECO:0000256" key="6">
    <source>
        <dbReference type="ARBA" id="ARBA00022660"/>
    </source>
</evidence>
<evidence type="ECO:0000256" key="5">
    <source>
        <dbReference type="ARBA" id="ARBA00022448"/>
    </source>
</evidence>
<dbReference type="Gene3D" id="1.10.287.3510">
    <property type="match status" value="1"/>
</dbReference>
<comment type="function">
    <text evidence="15">Core subunit of the mitochondrial membrane respiratory chain NADH dehydrogenase (Complex I) which catalyzes electron transfer from NADH through the respiratory chain, using ubiquinone as an electron acceptor. Part of the enzyme membrane arm which is embedded in the lipid bilayer and involved in proton translocation.</text>
</comment>
<keyword evidence="17" id="KW-0999">Mitochondrion inner membrane</keyword>
<dbReference type="InterPro" id="IPR039428">
    <property type="entry name" value="NUOK/Mnh_C1-like"/>
</dbReference>
<evidence type="ECO:0000256" key="1">
    <source>
        <dbReference type="ARBA" id="ARBA00004225"/>
    </source>
</evidence>
<dbReference type="PANTHER" id="PTHR11434">
    <property type="entry name" value="NADH-UBIQUINONE OXIDOREDUCTASE SUBUNIT ND4L"/>
    <property type="match status" value="1"/>
</dbReference>
<evidence type="ECO:0000256" key="13">
    <source>
        <dbReference type="ARBA" id="ARBA00023128"/>
    </source>
</evidence>
<keyword evidence="13 17" id="KW-0496">Mitochondrion</keyword>
<evidence type="ECO:0000256" key="3">
    <source>
        <dbReference type="ARBA" id="ARBA00012944"/>
    </source>
</evidence>
<dbReference type="Pfam" id="PF00420">
    <property type="entry name" value="Oxidored_q2"/>
    <property type="match status" value="1"/>
</dbReference>
<keyword evidence="9 17" id="KW-0249">Electron transport</keyword>
<comment type="subcellular location">
    <subcellularLocation>
        <location evidence="17">Mitochondrion inner membrane</location>
        <topology evidence="17">Multi-pass membrane protein</topology>
    </subcellularLocation>
    <subcellularLocation>
        <location evidence="1">Mitochondrion membrane</location>
        <topology evidence="1">Multi-pass membrane protein</topology>
    </subcellularLocation>
</comment>
<geneLocation type="mitochondrion" evidence="18"/>
<keyword evidence="7 17" id="KW-0812">Transmembrane</keyword>
<organism evidence="18">
    <name type="scientific">Brookesia superciliaris</name>
    <name type="common">Brown leaf chameleon</name>
    <name type="synonym">Chamaeleo superciliaris</name>
    <dbReference type="NCBI Taxonomy" id="179895"/>
    <lineage>
        <taxon>Eukaryota</taxon>
        <taxon>Metazoa</taxon>
        <taxon>Chordata</taxon>
        <taxon>Craniata</taxon>
        <taxon>Vertebrata</taxon>
        <taxon>Euteleostomi</taxon>
        <taxon>Lepidosauria</taxon>
        <taxon>Squamata</taxon>
        <taxon>Bifurcata</taxon>
        <taxon>Unidentata</taxon>
        <taxon>Episquamata</taxon>
        <taxon>Toxicofera</taxon>
        <taxon>Iguania</taxon>
        <taxon>Acrodonta</taxon>
        <taxon>Chamaeleonidae</taxon>
        <taxon>Brookesia</taxon>
    </lineage>
</organism>
<name>B7S658_BROSU</name>
<dbReference type="GO" id="GO:0030964">
    <property type="term" value="C:NADH dehydrogenase complex"/>
    <property type="evidence" value="ECO:0007669"/>
    <property type="project" value="TreeGrafter"/>
</dbReference>
<dbReference type="EC" id="7.1.1.2" evidence="3 17"/>
<feature type="transmembrane region" description="Helical" evidence="17">
    <location>
        <begin position="58"/>
        <end position="78"/>
    </location>
</feature>
<evidence type="ECO:0000256" key="2">
    <source>
        <dbReference type="ARBA" id="ARBA00010519"/>
    </source>
</evidence>
<proteinExistence type="inferred from homology"/>
<dbReference type="GO" id="GO:0016651">
    <property type="term" value="F:oxidoreductase activity, acting on NAD(P)H"/>
    <property type="evidence" value="ECO:0007669"/>
    <property type="project" value="InterPro"/>
</dbReference>
<protein>
    <recommendedName>
        <fullName evidence="4 17">NADH-ubiquinone oxidoreductase chain 4L</fullName>
        <ecNumber evidence="3 17">7.1.1.2</ecNumber>
    </recommendedName>
</protein>
<evidence type="ECO:0000256" key="11">
    <source>
        <dbReference type="ARBA" id="ARBA00023027"/>
    </source>
</evidence>
<evidence type="ECO:0000256" key="8">
    <source>
        <dbReference type="ARBA" id="ARBA00022967"/>
    </source>
</evidence>
<keyword evidence="10 17" id="KW-1133">Transmembrane helix</keyword>
<dbReference type="InterPro" id="IPR001133">
    <property type="entry name" value="NADH_UbQ_OxRdtase_chain4L/K"/>
</dbReference>
<evidence type="ECO:0000256" key="16">
    <source>
        <dbReference type="ARBA" id="ARBA00048769"/>
    </source>
</evidence>
<evidence type="ECO:0000256" key="9">
    <source>
        <dbReference type="ARBA" id="ARBA00022982"/>
    </source>
</evidence>
<gene>
    <name evidence="18" type="primary">ND4L</name>
</gene>
<dbReference type="GO" id="GO:0008137">
    <property type="term" value="F:NADH dehydrogenase (ubiquinone) activity"/>
    <property type="evidence" value="ECO:0007669"/>
    <property type="project" value="UniProtKB-EC"/>
</dbReference>
<evidence type="ECO:0000256" key="4">
    <source>
        <dbReference type="ARBA" id="ARBA00016612"/>
    </source>
</evidence>
<reference evidence="18" key="1">
    <citation type="journal article" date="2008" name="Mol. Phylogenet. Evol.">
        <title>Socotra Island the forgotten fragment of Gondwana: unmasking chameleon lizard history with complete mitochondrial genomic data.</title>
        <authorList>
            <person name="Macey J.R."/>
            <person name="Kuehl J.V."/>
            <person name="Larson A."/>
            <person name="Robinson M.D."/>
            <person name="Ugurtas I.H."/>
            <person name="Ananjeva N.B."/>
            <person name="Rahman H."/>
            <person name="Javed H.I."/>
            <person name="Osman R.M."/>
            <person name="Doumma A."/>
            <person name="Papenfuss T.J."/>
        </authorList>
    </citation>
    <scope>NUCLEOTIDE SEQUENCE</scope>
</reference>
<keyword evidence="6 17" id="KW-0679">Respiratory chain</keyword>
<dbReference type="AlphaFoldDB" id="B7S658"/>
<feature type="transmembrane region" description="Helical" evidence="17">
    <location>
        <begin position="21"/>
        <end position="46"/>
    </location>
</feature>
<evidence type="ECO:0000256" key="14">
    <source>
        <dbReference type="ARBA" id="ARBA00023136"/>
    </source>
</evidence>
<evidence type="ECO:0000256" key="12">
    <source>
        <dbReference type="ARBA" id="ARBA00023075"/>
    </source>
</evidence>
<keyword evidence="5 17" id="KW-0813">Transport</keyword>
<dbReference type="PANTHER" id="PTHR11434:SF0">
    <property type="entry name" value="NADH-UBIQUINONE OXIDOREDUCTASE CHAIN 4L"/>
    <property type="match status" value="1"/>
</dbReference>
<sequence>MNPLLYVTFSLTLLGSLINRTHFMTTLLCIEGMMVTLFIMMVGLITSTNTVSLTSTPIILITLGACEASAGLALLVTTSHTHTNDHMKNLKLLKC</sequence>